<evidence type="ECO:0008006" key="3">
    <source>
        <dbReference type="Google" id="ProtNLM"/>
    </source>
</evidence>
<keyword evidence="2" id="KW-1185">Reference proteome</keyword>
<comment type="caution">
    <text evidence="1">The sequence shown here is derived from an EMBL/GenBank/DDBJ whole genome shotgun (WGS) entry which is preliminary data.</text>
</comment>
<gene>
    <name evidence="1" type="ORF">DF017_07305</name>
</gene>
<dbReference type="RefSeq" id="WP_124492257.1">
    <property type="nucleotide sequence ID" value="NZ_QTOI01000005.1"/>
</dbReference>
<sequence>MSEVACIELSSVPEPLKAIAASRIDEVSGERIVSFPECPVVGREVDNGEIEFSFPRGVALRESLIDWMLYWGIPFRVMP</sequence>
<dbReference type="EMBL" id="QTPM01000006">
    <property type="protein sequence ID" value="RQY96449.1"/>
    <property type="molecule type" value="Genomic_DNA"/>
</dbReference>
<dbReference type="Proteomes" id="UP000281098">
    <property type="component" value="Unassembled WGS sequence"/>
</dbReference>
<reference evidence="1 2" key="1">
    <citation type="submission" date="2018-08" db="EMBL/GenBank/DDBJ databases">
        <title>Comparative analysis of Burkholderia isolates from Puerto Rico.</title>
        <authorList>
            <person name="Hall C."/>
            <person name="Sahl J."/>
            <person name="Wagner D."/>
        </authorList>
    </citation>
    <scope>NUCLEOTIDE SEQUENCE [LARGE SCALE GENOMIC DNA]</scope>
    <source>
        <strain evidence="1 2">Bp8966</strain>
    </source>
</reference>
<evidence type="ECO:0000313" key="1">
    <source>
        <dbReference type="EMBL" id="RQY96449.1"/>
    </source>
</evidence>
<organism evidence="1 2">
    <name type="scientific">Burkholderia stagnalis</name>
    <dbReference type="NCBI Taxonomy" id="1503054"/>
    <lineage>
        <taxon>Bacteria</taxon>
        <taxon>Pseudomonadati</taxon>
        <taxon>Pseudomonadota</taxon>
        <taxon>Betaproteobacteria</taxon>
        <taxon>Burkholderiales</taxon>
        <taxon>Burkholderiaceae</taxon>
        <taxon>Burkholderia</taxon>
        <taxon>Burkholderia cepacia complex</taxon>
    </lineage>
</organism>
<accession>A0ABX9YUM8</accession>
<name>A0ABX9YUM8_9BURK</name>
<proteinExistence type="predicted"/>
<protein>
    <recommendedName>
        <fullName evidence="3">Gp65</fullName>
    </recommendedName>
</protein>
<evidence type="ECO:0000313" key="2">
    <source>
        <dbReference type="Proteomes" id="UP000281098"/>
    </source>
</evidence>